<feature type="region of interest" description="Disordered" evidence="1">
    <location>
        <begin position="1"/>
        <end position="71"/>
    </location>
</feature>
<evidence type="ECO:0000256" key="1">
    <source>
        <dbReference type="SAM" id="MobiDB-lite"/>
    </source>
</evidence>
<comment type="caution">
    <text evidence="2">The sequence shown here is derived from an EMBL/GenBank/DDBJ whole genome shotgun (WGS) entry which is preliminary data.</text>
</comment>
<name>A0A813UV60_ADIRI</name>
<dbReference type="EMBL" id="CAJNOR010000177">
    <property type="protein sequence ID" value="CAF0828487.1"/>
    <property type="molecule type" value="Genomic_DNA"/>
</dbReference>
<reference evidence="2" key="1">
    <citation type="submission" date="2021-02" db="EMBL/GenBank/DDBJ databases">
        <authorList>
            <person name="Nowell W R."/>
        </authorList>
    </citation>
    <scope>NUCLEOTIDE SEQUENCE</scope>
</reference>
<keyword evidence="3" id="KW-1185">Reference proteome</keyword>
<accession>A0A813UV60</accession>
<evidence type="ECO:0000313" key="2">
    <source>
        <dbReference type="EMBL" id="CAF0828487.1"/>
    </source>
</evidence>
<dbReference type="AlphaFoldDB" id="A0A813UV60"/>
<protein>
    <submittedName>
        <fullName evidence="2">Uncharacterized protein</fullName>
    </submittedName>
</protein>
<gene>
    <name evidence="2" type="ORF">XAT740_LOCUS4334</name>
</gene>
<evidence type="ECO:0000313" key="3">
    <source>
        <dbReference type="Proteomes" id="UP000663828"/>
    </source>
</evidence>
<feature type="compositionally biased region" description="Basic and acidic residues" evidence="1">
    <location>
        <begin position="42"/>
        <end position="71"/>
    </location>
</feature>
<dbReference type="Proteomes" id="UP000663828">
    <property type="component" value="Unassembled WGS sequence"/>
</dbReference>
<sequence length="71" mass="7630">MSSISNNRSDGFGITLHHEGQNADNSLAPSPSGGTGDSNKQTTDRTSAHQITKESNKQDPISEHDIKNNRP</sequence>
<proteinExistence type="predicted"/>
<organism evidence="2 3">
    <name type="scientific">Adineta ricciae</name>
    <name type="common">Rotifer</name>
    <dbReference type="NCBI Taxonomy" id="249248"/>
    <lineage>
        <taxon>Eukaryota</taxon>
        <taxon>Metazoa</taxon>
        <taxon>Spiralia</taxon>
        <taxon>Gnathifera</taxon>
        <taxon>Rotifera</taxon>
        <taxon>Eurotatoria</taxon>
        <taxon>Bdelloidea</taxon>
        <taxon>Adinetida</taxon>
        <taxon>Adinetidae</taxon>
        <taxon>Adineta</taxon>
    </lineage>
</organism>